<dbReference type="AlphaFoldDB" id="L0K3K0"/>
<dbReference type="Proteomes" id="UP000010878">
    <property type="component" value="Chromosome"/>
</dbReference>
<evidence type="ECO:0000256" key="1">
    <source>
        <dbReference type="SAM" id="Phobius"/>
    </source>
</evidence>
<proteinExistence type="predicted"/>
<accession>L0K3K0</accession>
<dbReference type="HOGENOM" id="CLU_3130943_0_0_2"/>
<dbReference type="KEGG" id="nou:Natoc_2932"/>
<protein>
    <submittedName>
        <fullName evidence="2">Uncharacterized protein</fullName>
    </submittedName>
</protein>
<keyword evidence="1" id="KW-0472">Membrane</keyword>
<evidence type="ECO:0000313" key="3">
    <source>
        <dbReference type="Proteomes" id="UP000010878"/>
    </source>
</evidence>
<keyword evidence="3" id="KW-1185">Reference proteome</keyword>
<gene>
    <name evidence="2" type="ORF">Natoc_2932</name>
</gene>
<dbReference type="EMBL" id="CP003929">
    <property type="protein sequence ID" value="AGB38688.1"/>
    <property type="molecule type" value="Genomic_DNA"/>
</dbReference>
<dbReference type="OrthoDB" id="373158at2157"/>
<keyword evidence="1" id="KW-0812">Transmembrane</keyword>
<keyword evidence="1" id="KW-1133">Transmembrane helix</keyword>
<reference evidence="2 3" key="1">
    <citation type="submission" date="2012-11" db="EMBL/GenBank/DDBJ databases">
        <title>FINISHED of Natronococcus occultus SP4, DSM 3396.</title>
        <authorList>
            <consortium name="DOE Joint Genome Institute"/>
            <person name="Eisen J."/>
            <person name="Huntemann M."/>
            <person name="Wei C.-L."/>
            <person name="Han J."/>
            <person name="Detter J.C."/>
            <person name="Han C."/>
            <person name="Tapia R."/>
            <person name="Chen A."/>
            <person name="Kyrpides N."/>
            <person name="Mavromatis K."/>
            <person name="Markowitz V."/>
            <person name="Szeto E."/>
            <person name="Ivanova N."/>
            <person name="Mikhailova N."/>
            <person name="Ovchinnikova G."/>
            <person name="Pagani I."/>
            <person name="Pati A."/>
            <person name="Goodwin L."/>
            <person name="Nordberg H.P."/>
            <person name="Cantor M.N."/>
            <person name="Hua S.X."/>
            <person name="Woyke T."/>
            <person name="Eisen J."/>
            <person name="Klenk H.-P."/>
            <person name="Klenk H.-P."/>
        </authorList>
    </citation>
    <scope>NUCLEOTIDE SEQUENCE [LARGE SCALE GENOMIC DNA]</scope>
    <source>
        <strain evidence="2 3">SP4</strain>
    </source>
</reference>
<organism evidence="2 3">
    <name type="scientific">Natronococcus occultus SP4</name>
    <dbReference type="NCBI Taxonomy" id="694430"/>
    <lineage>
        <taxon>Archaea</taxon>
        <taxon>Methanobacteriati</taxon>
        <taxon>Methanobacteriota</taxon>
        <taxon>Stenosarchaea group</taxon>
        <taxon>Halobacteria</taxon>
        <taxon>Halobacteriales</taxon>
        <taxon>Natrialbaceae</taxon>
        <taxon>Natronococcus</taxon>
    </lineage>
</organism>
<dbReference type="RefSeq" id="WP_015322127.1">
    <property type="nucleotide sequence ID" value="NC_019974.1"/>
</dbReference>
<dbReference type="GeneID" id="43302177"/>
<name>L0K3K0_9EURY</name>
<evidence type="ECO:0000313" key="2">
    <source>
        <dbReference type="EMBL" id="AGB38688.1"/>
    </source>
</evidence>
<feature type="transmembrane region" description="Helical" evidence="1">
    <location>
        <begin position="25"/>
        <end position="47"/>
    </location>
</feature>
<sequence length="49" mass="5437">MRTGPYLPGTPDVESYEPLLRRQTALLAFVIAFTLLVSTGLALDVYFGY</sequence>